<feature type="signal peptide" evidence="1">
    <location>
        <begin position="1"/>
        <end position="18"/>
    </location>
</feature>
<reference evidence="3" key="1">
    <citation type="submission" date="2023-01" db="EMBL/GenBank/DDBJ databases">
        <title>Metagenome sequencing of chrysophaentin producing Chrysophaeum taylorii.</title>
        <authorList>
            <person name="Davison J."/>
            <person name="Bewley C."/>
        </authorList>
    </citation>
    <scope>NUCLEOTIDE SEQUENCE</scope>
    <source>
        <strain evidence="3">NIES-1699</strain>
    </source>
</reference>
<organism evidence="3 4">
    <name type="scientific">Chrysophaeum taylorii</name>
    <dbReference type="NCBI Taxonomy" id="2483200"/>
    <lineage>
        <taxon>Eukaryota</taxon>
        <taxon>Sar</taxon>
        <taxon>Stramenopiles</taxon>
        <taxon>Ochrophyta</taxon>
        <taxon>Pelagophyceae</taxon>
        <taxon>Pelagomonadales</taxon>
        <taxon>Pelagomonadaceae</taxon>
        <taxon>Chrysophaeum</taxon>
    </lineage>
</organism>
<dbReference type="PANTHER" id="PTHR33418">
    <property type="entry name" value="HELICASE-ASSOCIATED"/>
    <property type="match status" value="1"/>
</dbReference>
<dbReference type="PANTHER" id="PTHR33418:SF1">
    <property type="entry name" value="HELICASE-ASSOCIATED DOMAIN-CONTAINING PROTEIN"/>
    <property type="match status" value="1"/>
</dbReference>
<dbReference type="EMBL" id="JAQMWT010000315">
    <property type="protein sequence ID" value="KAJ8605461.1"/>
    <property type="molecule type" value="Genomic_DNA"/>
</dbReference>
<keyword evidence="1" id="KW-0732">Signal</keyword>
<evidence type="ECO:0000313" key="4">
    <source>
        <dbReference type="Proteomes" id="UP001230188"/>
    </source>
</evidence>
<dbReference type="InterPro" id="IPR005114">
    <property type="entry name" value="Helicase_assoc"/>
</dbReference>
<feature type="chain" id="PRO_5042032690" description="Helicase-associated domain-containing protein" evidence="1">
    <location>
        <begin position="19"/>
        <end position="281"/>
    </location>
</feature>
<dbReference type="AlphaFoldDB" id="A0AAD7XM34"/>
<evidence type="ECO:0000313" key="3">
    <source>
        <dbReference type="EMBL" id="KAJ8605461.1"/>
    </source>
</evidence>
<accession>A0AAD7XM34</accession>
<evidence type="ECO:0000256" key="1">
    <source>
        <dbReference type="SAM" id="SignalP"/>
    </source>
</evidence>
<dbReference type="Gene3D" id="6.10.140.530">
    <property type="match status" value="4"/>
</dbReference>
<sequence length="281" mass="32859">MLWLFAGVAWGLSAPVVPHRERWAERYKALVAYEASHGHCWPSDAKLSRWIRAQREKYRNGKLSAERVELLESLGVSWSDRFWARNMRRLEAYKKVHGDCCVPPRYVGPDGARLGLWVSRTRRRELSPGKVAELDALGFEWSAKRWEKYFALLCRFREERGDFSIGQDEVFEGERLGVWVIRQRQGKGVTPERRAKLDEIGFPWNAREARWNDKFDALRSFVAANGHARVPRRHVTQDGVNLGTWATNQRFLRRRGRLSQDRVHKLDQLDFVWEPSSSEGK</sequence>
<protein>
    <recommendedName>
        <fullName evidence="2">Helicase-associated domain-containing protein</fullName>
    </recommendedName>
</protein>
<feature type="domain" description="Helicase-associated" evidence="2">
    <location>
        <begin position="19"/>
        <end position="76"/>
    </location>
</feature>
<keyword evidence="4" id="KW-1185">Reference proteome</keyword>
<feature type="domain" description="Helicase-associated" evidence="2">
    <location>
        <begin position="144"/>
        <end position="202"/>
    </location>
</feature>
<feature type="domain" description="Helicase-associated" evidence="2">
    <location>
        <begin position="208"/>
        <end position="271"/>
    </location>
</feature>
<comment type="caution">
    <text evidence="3">The sequence shown here is derived from an EMBL/GenBank/DDBJ whole genome shotgun (WGS) entry which is preliminary data.</text>
</comment>
<name>A0AAD7XM34_9STRA</name>
<feature type="domain" description="Helicase-associated" evidence="2">
    <location>
        <begin position="80"/>
        <end position="139"/>
    </location>
</feature>
<evidence type="ECO:0000259" key="2">
    <source>
        <dbReference type="Pfam" id="PF03457"/>
    </source>
</evidence>
<dbReference type="Proteomes" id="UP001230188">
    <property type="component" value="Unassembled WGS sequence"/>
</dbReference>
<proteinExistence type="predicted"/>
<dbReference type="Pfam" id="PF03457">
    <property type="entry name" value="HA"/>
    <property type="match status" value="4"/>
</dbReference>
<gene>
    <name evidence="3" type="ORF">CTAYLR_003318</name>
</gene>